<dbReference type="PANTHER" id="PTHR12186:SF2">
    <property type="entry name" value="FGFR1 ONCOGENE PARTNER 2 HOMOLOG"/>
    <property type="match status" value="1"/>
</dbReference>
<evidence type="ECO:0000256" key="2">
    <source>
        <dbReference type="ARBA" id="ARBA00023054"/>
    </source>
</evidence>
<gene>
    <name evidence="4" type="ORF">M427DRAFT_52731</name>
</gene>
<accession>A0A139ATS4</accession>
<dbReference type="PANTHER" id="PTHR12186">
    <property type="entry name" value="SIKE FAMILY MEMBER"/>
    <property type="match status" value="1"/>
</dbReference>
<dbReference type="EMBL" id="KQ965737">
    <property type="protein sequence ID" value="KXS19895.1"/>
    <property type="molecule type" value="Genomic_DNA"/>
</dbReference>
<dbReference type="AlphaFoldDB" id="A0A139ATS4"/>
<evidence type="ECO:0000313" key="4">
    <source>
        <dbReference type="EMBL" id="KXS19895.1"/>
    </source>
</evidence>
<reference evidence="4 5" key="1">
    <citation type="journal article" date="2015" name="Genome Biol. Evol.">
        <title>Phylogenomic analyses indicate that early fungi evolved digesting cell walls of algal ancestors of land plants.</title>
        <authorList>
            <person name="Chang Y."/>
            <person name="Wang S."/>
            <person name="Sekimoto S."/>
            <person name="Aerts A.L."/>
            <person name="Choi C."/>
            <person name="Clum A."/>
            <person name="LaButti K.M."/>
            <person name="Lindquist E.A."/>
            <person name="Yee Ngan C."/>
            <person name="Ohm R.A."/>
            <person name="Salamov A.A."/>
            <person name="Grigoriev I.V."/>
            <person name="Spatafora J.W."/>
            <person name="Berbee M.L."/>
        </authorList>
    </citation>
    <scope>NUCLEOTIDE SEQUENCE [LARGE SCALE GENOMIC DNA]</scope>
    <source>
        <strain evidence="4 5">JEL478</strain>
    </source>
</reference>
<keyword evidence="5" id="KW-1185">Reference proteome</keyword>
<dbReference type="Proteomes" id="UP000070544">
    <property type="component" value="Unassembled WGS sequence"/>
</dbReference>
<sequence length="188" mass="21242">MIPNPPASAPPPPNPGQFPTSLLDRVNQLTQLTRKAADRANEAEAKISRLQKWIQDRGGMPKADEIIARDTTGKLGDLVRENQALNQVLRDYESALEMVMGKFRSQANSVQREKRELEIKANALLQEERQKSYVLSEENALLRQRLNQAMVVMREALEADENEDEQNVRVSALLEENQGLRRMLGIAV</sequence>
<evidence type="ECO:0000256" key="3">
    <source>
        <dbReference type="SAM" id="Coils"/>
    </source>
</evidence>
<feature type="coiled-coil region" evidence="3">
    <location>
        <begin position="75"/>
        <end position="163"/>
    </location>
</feature>
<dbReference type="InterPro" id="IPR008555">
    <property type="entry name" value="SIKE"/>
</dbReference>
<dbReference type="Pfam" id="PF05769">
    <property type="entry name" value="SIKE"/>
    <property type="match status" value="1"/>
</dbReference>
<evidence type="ECO:0008006" key="6">
    <source>
        <dbReference type="Google" id="ProtNLM"/>
    </source>
</evidence>
<name>A0A139ATS4_GONPJ</name>
<protein>
    <recommendedName>
        <fullName evidence="6">GDP/GTP exchange factor Sec2 N-terminal domain-containing protein</fullName>
    </recommendedName>
</protein>
<keyword evidence="2 3" id="KW-0175">Coiled coil</keyword>
<proteinExistence type="inferred from homology"/>
<comment type="similarity">
    <text evidence="1">Belongs to the SIKE family.</text>
</comment>
<organism evidence="4 5">
    <name type="scientific">Gonapodya prolifera (strain JEL478)</name>
    <name type="common">Monoblepharis prolifera</name>
    <dbReference type="NCBI Taxonomy" id="1344416"/>
    <lineage>
        <taxon>Eukaryota</taxon>
        <taxon>Fungi</taxon>
        <taxon>Fungi incertae sedis</taxon>
        <taxon>Chytridiomycota</taxon>
        <taxon>Chytridiomycota incertae sedis</taxon>
        <taxon>Monoblepharidomycetes</taxon>
        <taxon>Monoblepharidales</taxon>
        <taxon>Gonapodyaceae</taxon>
        <taxon>Gonapodya</taxon>
    </lineage>
</organism>
<evidence type="ECO:0000256" key="1">
    <source>
        <dbReference type="ARBA" id="ARBA00005537"/>
    </source>
</evidence>
<dbReference type="OrthoDB" id="21214at2759"/>
<evidence type="ECO:0000313" key="5">
    <source>
        <dbReference type="Proteomes" id="UP000070544"/>
    </source>
</evidence>